<gene>
    <name evidence="1" type="ORF">CKA38_09935</name>
</gene>
<dbReference type="AlphaFoldDB" id="A0A2U8E4S5"/>
<evidence type="ECO:0000313" key="2">
    <source>
        <dbReference type="Proteomes" id="UP000244896"/>
    </source>
</evidence>
<dbReference type="Proteomes" id="UP000244896">
    <property type="component" value="Chromosome"/>
</dbReference>
<sequence length="60" mass="6832">MTFIHHEVLVRGKNLEALMDEIDGLRVSELREIPEKLHPGAEDADDEPVILKIEVKKTGR</sequence>
<accession>A0A2U8E4S5</accession>
<dbReference type="KEGG" id="elut:CKA38_09935"/>
<dbReference type="RefSeq" id="WP_152032785.1">
    <property type="nucleotide sequence ID" value="NZ_CP023004.1"/>
</dbReference>
<name>A0A2U8E4S5_9BACT</name>
<reference evidence="1 2" key="1">
    <citation type="journal article" date="2018" name="Syst. Appl. Microbiol.">
        <title>Ereboglobus luteus gen. nov. sp. nov. from cockroach guts, and new insights into the oxygen relationship of the genera Opitutus and Didymococcus (Verrucomicrobia: Opitutaceae).</title>
        <authorList>
            <person name="Tegtmeier D."/>
            <person name="Belitz A."/>
            <person name="Radek R."/>
            <person name="Heimerl T."/>
            <person name="Brune A."/>
        </authorList>
    </citation>
    <scope>NUCLEOTIDE SEQUENCE [LARGE SCALE GENOMIC DNA]</scope>
    <source>
        <strain evidence="1 2">Ho45</strain>
    </source>
</reference>
<proteinExistence type="predicted"/>
<dbReference type="OrthoDB" id="206625at2"/>
<keyword evidence="2" id="KW-1185">Reference proteome</keyword>
<protein>
    <submittedName>
        <fullName evidence="1">Uncharacterized protein</fullName>
    </submittedName>
</protein>
<dbReference type="EMBL" id="CP023004">
    <property type="protein sequence ID" value="AWI09522.1"/>
    <property type="molecule type" value="Genomic_DNA"/>
</dbReference>
<evidence type="ECO:0000313" key="1">
    <source>
        <dbReference type="EMBL" id="AWI09522.1"/>
    </source>
</evidence>
<organism evidence="1 2">
    <name type="scientific">Ereboglobus luteus</name>
    <dbReference type="NCBI Taxonomy" id="1796921"/>
    <lineage>
        <taxon>Bacteria</taxon>
        <taxon>Pseudomonadati</taxon>
        <taxon>Verrucomicrobiota</taxon>
        <taxon>Opitutia</taxon>
        <taxon>Opitutales</taxon>
        <taxon>Opitutaceae</taxon>
        <taxon>Ereboglobus</taxon>
    </lineage>
</organism>